<comment type="subcellular location">
    <subcellularLocation>
        <location evidence="1">Nucleus</location>
    </subcellularLocation>
</comment>
<keyword evidence="3" id="KW-0805">Transcription regulation</keyword>
<keyword evidence="9" id="KW-1185">Reference proteome</keyword>
<dbReference type="PANTHER" id="PTHR47338">
    <property type="entry name" value="ZN(II)2CYS6 TRANSCRIPTION FACTOR (EUROFUNG)-RELATED"/>
    <property type="match status" value="1"/>
</dbReference>
<keyword evidence="5" id="KW-0539">Nucleus</keyword>
<proteinExistence type="predicted"/>
<dbReference type="GO" id="GO:0008270">
    <property type="term" value="F:zinc ion binding"/>
    <property type="evidence" value="ECO:0007669"/>
    <property type="project" value="InterPro"/>
</dbReference>
<evidence type="ECO:0000313" key="8">
    <source>
        <dbReference type="EMBL" id="RDL31816.1"/>
    </source>
</evidence>
<dbReference type="GeneID" id="43602067"/>
<dbReference type="CDD" id="cd12148">
    <property type="entry name" value="fungal_TF_MHR"/>
    <property type="match status" value="1"/>
</dbReference>
<protein>
    <recommendedName>
        <fullName evidence="7">Xylanolytic transcriptional activator regulatory domain-containing protein</fullName>
    </recommendedName>
</protein>
<reference evidence="8 9" key="1">
    <citation type="journal article" date="2018" name="IMA Fungus">
        <title>IMA Genome-F 9: Draft genome sequence of Annulohypoxylon stygium, Aspergillus mulundensis, Berkeleyomyces basicola (syn. Thielaviopsis basicola), Ceratocystis smalleyi, two Cercospora beticola strains, Coleophoma cylindrospora, Fusarium fracticaudum, Phialophora cf. hyalina, and Morchella septimelata.</title>
        <authorList>
            <person name="Wingfield B.D."/>
            <person name="Bills G.F."/>
            <person name="Dong Y."/>
            <person name="Huang W."/>
            <person name="Nel W.J."/>
            <person name="Swalarsk-Parry B.S."/>
            <person name="Vaghefi N."/>
            <person name="Wilken P.M."/>
            <person name="An Z."/>
            <person name="de Beer Z.W."/>
            <person name="De Vos L."/>
            <person name="Chen L."/>
            <person name="Duong T.A."/>
            <person name="Gao Y."/>
            <person name="Hammerbacher A."/>
            <person name="Kikkert J.R."/>
            <person name="Li Y."/>
            <person name="Li H."/>
            <person name="Li K."/>
            <person name="Li Q."/>
            <person name="Liu X."/>
            <person name="Ma X."/>
            <person name="Naidoo K."/>
            <person name="Pethybridge S.J."/>
            <person name="Sun J."/>
            <person name="Steenkamp E.T."/>
            <person name="van der Nest M.A."/>
            <person name="van Wyk S."/>
            <person name="Wingfield M.J."/>
            <person name="Xiong C."/>
            <person name="Yue Q."/>
            <person name="Zhang X."/>
        </authorList>
    </citation>
    <scope>NUCLEOTIDE SEQUENCE [LARGE SCALE GENOMIC DNA]</scope>
    <source>
        <strain evidence="8 9">BP 5553</strain>
    </source>
</reference>
<evidence type="ECO:0000313" key="9">
    <source>
        <dbReference type="Proteomes" id="UP000254866"/>
    </source>
</evidence>
<accession>A0A370TC62</accession>
<dbReference type="GO" id="GO:0006351">
    <property type="term" value="P:DNA-templated transcription"/>
    <property type="evidence" value="ECO:0007669"/>
    <property type="project" value="InterPro"/>
</dbReference>
<evidence type="ECO:0000256" key="6">
    <source>
        <dbReference type="SAM" id="MobiDB-lite"/>
    </source>
</evidence>
<keyword evidence="4" id="KW-0804">Transcription</keyword>
<evidence type="ECO:0000256" key="5">
    <source>
        <dbReference type="ARBA" id="ARBA00023242"/>
    </source>
</evidence>
<dbReference type="Proteomes" id="UP000254866">
    <property type="component" value="Unassembled WGS sequence"/>
</dbReference>
<dbReference type="PANTHER" id="PTHR47338:SF10">
    <property type="entry name" value="TRANSCRIPTION FACTOR DOMAIN-CONTAINING PROTEIN-RELATED"/>
    <property type="match status" value="1"/>
</dbReference>
<feature type="domain" description="Xylanolytic transcriptional activator regulatory" evidence="7">
    <location>
        <begin position="179"/>
        <end position="382"/>
    </location>
</feature>
<evidence type="ECO:0000256" key="4">
    <source>
        <dbReference type="ARBA" id="ARBA00023163"/>
    </source>
</evidence>
<sequence length="622" mass="70628">MDLDQDQSSQCSRPSEMQQNTPEQSTSSFSPPEIREAENRNLGVGNPATPNMNENSDCYHVRGPSGPAISNAAFISPTDQDIIDFLTESIPEVWHTEGDVGLDACQSYSIVPDGYGTNISPVMPEFETSYPVRCENGSNQVLLAPEETAQQMMLQSGGIDRQRKCYSLEVPKAIVDHLIDLYFQRVQVFLPLFHRPRFYKTFVEVHAGQRYTNLTRESAFLLLSMMALSARYSKSPYFESTHVKDRGTLFARRAQAIYDEAPAFSEFQTPSLKLLQGCILLSYYNQSCKPSWGSDFSINRCTSLAYDLDLHKIDEDSLDGSGKLLESQSPEIWILKEEQRRAWWSVWELDAFDSVAFRRPFKIDRNRMFVFLPVSDEAWFAGIPIISAMLNTDIMYSWKSLKDTPNQDERAWFLISNFVMVHAHDLAQQRVIHQTSVEDIQMAVTCFSLLINEKLRVDLGSLTFNENNYAKSNWTILTQLMVQTTRLILGVLSRHASSQPVFTGHNRFVNRSGRATPSGLHLGTASLENLQQPLYEIFRICRAWSPDFISLSPPTMVCMVVGPANTNLRLARLLRRGTEKSGVKSQPSIQEELLTLVLTHFARHWNMGHIILGNSPVFDQIY</sequence>
<name>A0A370TC62_9HELO</name>
<dbReference type="STRING" id="2656787.A0A370TC62"/>
<dbReference type="GO" id="GO:0005634">
    <property type="term" value="C:nucleus"/>
    <property type="evidence" value="ECO:0007669"/>
    <property type="project" value="UniProtKB-SubCell"/>
</dbReference>
<dbReference type="InterPro" id="IPR007219">
    <property type="entry name" value="XnlR_reg_dom"/>
</dbReference>
<dbReference type="AlphaFoldDB" id="A0A370TC62"/>
<evidence type="ECO:0000256" key="2">
    <source>
        <dbReference type="ARBA" id="ARBA00022723"/>
    </source>
</evidence>
<dbReference type="OrthoDB" id="3462402at2759"/>
<keyword evidence="2" id="KW-0479">Metal-binding</keyword>
<dbReference type="EMBL" id="NPIC01000011">
    <property type="protein sequence ID" value="RDL31816.1"/>
    <property type="molecule type" value="Genomic_DNA"/>
</dbReference>
<dbReference type="GO" id="GO:0000981">
    <property type="term" value="F:DNA-binding transcription factor activity, RNA polymerase II-specific"/>
    <property type="evidence" value="ECO:0007669"/>
    <property type="project" value="InterPro"/>
</dbReference>
<dbReference type="InterPro" id="IPR050815">
    <property type="entry name" value="TF_fung"/>
</dbReference>
<dbReference type="Pfam" id="PF04082">
    <property type="entry name" value="Fungal_trans"/>
    <property type="match status" value="1"/>
</dbReference>
<dbReference type="RefSeq" id="XP_031865748.1">
    <property type="nucleotide sequence ID" value="XM_032017841.1"/>
</dbReference>
<dbReference type="GO" id="GO:0003677">
    <property type="term" value="F:DNA binding"/>
    <property type="evidence" value="ECO:0007669"/>
    <property type="project" value="InterPro"/>
</dbReference>
<evidence type="ECO:0000256" key="3">
    <source>
        <dbReference type="ARBA" id="ARBA00023015"/>
    </source>
</evidence>
<organism evidence="8 9">
    <name type="scientific">Venustampulla echinocandica</name>
    <dbReference type="NCBI Taxonomy" id="2656787"/>
    <lineage>
        <taxon>Eukaryota</taxon>
        <taxon>Fungi</taxon>
        <taxon>Dikarya</taxon>
        <taxon>Ascomycota</taxon>
        <taxon>Pezizomycotina</taxon>
        <taxon>Leotiomycetes</taxon>
        <taxon>Helotiales</taxon>
        <taxon>Pleuroascaceae</taxon>
        <taxon>Venustampulla</taxon>
    </lineage>
</organism>
<feature type="compositionally biased region" description="Polar residues" evidence="6">
    <location>
        <begin position="1"/>
        <end position="30"/>
    </location>
</feature>
<evidence type="ECO:0000256" key="1">
    <source>
        <dbReference type="ARBA" id="ARBA00004123"/>
    </source>
</evidence>
<gene>
    <name evidence="8" type="ORF">BP5553_09218</name>
</gene>
<comment type="caution">
    <text evidence="8">The sequence shown here is derived from an EMBL/GenBank/DDBJ whole genome shotgun (WGS) entry which is preliminary data.</text>
</comment>
<feature type="region of interest" description="Disordered" evidence="6">
    <location>
        <begin position="1"/>
        <end position="35"/>
    </location>
</feature>
<evidence type="ECO:0000259" key="7">
    <source>
        <dbReference type="Pfam" id="PF04082"/>
    </source>
</evidence>